<comment type="caution">
    <text evidence="4">The sequence shown here is derived from an EMBL/GenBank/DDBJ whole genome shotgun (WGS) entry which is preliminary data.</text>
</comment>
<organism evidence="4 5">
    <name type="scientific">Planoprotostelium fungivorum</name>
    <dbReference type="NCBI Taxonomy" id="1890364"/>
    <lineage>
        <taxon>Eukaryota</taxon>
        <taxon>Amoebozoa</taxon>
        <taxon>Evosea</taxon>
        <taxon>Variosea</taxon>
        <taxon>Cavosteliida</taxon>
        <taxon>Cavosteliaceae</taxon>
        <taxon>Planoprotostelium</taxon>
    </lineage>
</organism>
<dbReference type="Proteomes" id="UP000241769">
    <property type="component" value="Unassembled WGS sequence"/>
</dbReference>
<dbReference type="SUPFAM" id="SSF46565">
    <property type="entry name" value="Chaperone J-domain"/>
    <property type="match status" value="1"/>
</dbReference>
<evidence type="ECO:0000313" key="5">
    <source>
        <dbReference type="Proteomes" id="UP000241769"/>
    </source>
</evidence>
<feature type="region of interest" description="Disordered" evidence="1">
    <location>
        <begin position="155"/>
        <end position="185"/>
    </location>
</feature>
<dbReference type="InterPro" id="IPR036869">
    <property type="entry name" value="J_dom_sf"/>
</dbReference>
<name>A0A2P6NQ73_9EUKA</name>
<dbReference type="OrthoDB" id="10250354at2759"/>
<dbReference type="Gene3D" id="1.10.287.110">
    <property type="entry name" value="DnaJ domain"/>
    <property type="match status" value="1"/>
</dbReference>
<dbReference type="PROSITE" id="PS50076">
    <property type="entry name" value="DNAJ_2"/>
    <property type="match status" value="1"/>
</dbReference>
<dbReference type="InParanoid" id="A0A2P6NQ73"/>
<keyword evidence="2" id="KW-0472">Membrane</keyword>
<feature type="domain" description="J" evidence="3">
    <location>
        <begin position="84"/>
        <end position="146"/>
    </location>
</feature>
<sequence length="305" mass="34146">MGKSKKKIQPAVVSPYKEATIPEEKPANVISSPTIAQPTHSAASKRRSVVSSMLLSFMVVALLSSAFFYYVDLPDEDFDQLPSDLYADLGLTRHSTPEDIRRTKSPSHPDKSRVGREESHSQSSRINLAYKLLSDKTKRWFYDFYYPNAGRAQPVVSTQDVNPEVPPSTSTPEETPINADRPSSSHIYEDLAEPIRELISPTDIIEKESITSSNDASQETPASREELEPTQTQDEPPIVTSSVEIIREPTPTSSAIEVPHKETITTTTSEIERDEDNSALVKPRRFVIRLLTTIKRFFLNLFGLL</sequence>
<feature type="compositionally biased region" description="Polar residues" evidence="1">
    <location>
        <begin position="210"/>
        <end position="221"/>
    </location>
</feature>
<gene>
    <name evidence="4" type="ORF">PROFUN_03091</name>
</gene>
<keyword evidence="2" id="KW-1133">Transmembrane helix</keyword>
<feature type="compositionally biased region" description="Basic and acidic residues" evidence="1">
    <location>
        <begin position="96"/>
        <end position="120"/>
    </location>
</feature>
<feature type="region of interest" description="Disordered" evidence="1">
    <location>
        <begin position="204"/>
        <end position="241"/>
    </location>
</feature>
<feature type="compositionally biased region" description="Polar residues" evidence="1">
    <location>
        <begin position="229"/>
        <end position="241"/>
    </location>
</feature>
<reference evidence="4 5" key="1">
    <citation type="journal article" date="2018" name="Genome Biol. Evol.">
        <title>Multiple Roots of Fruiting Body Formation in Amoebozoa.</title>
        <authorList>
            <person name="Hillmann F."/>
            <person name="Forbes G."/>
            <person name="Novohradska S."/>
            <person name="Ferling I."/>
            <person name="Riege K."/>
            <person name="Groth M."/>
            <person name="Westermann M."/>
            <person name="Marz M."/>
            <person name="Spaller T."/>
            <person name="Winckler T."/>
            <person name="Schaap P."/>
            <person name="Glockner G."/>
        </authorList>
    </citation>
    <scope>NUCLEOTIDE SEQUENCE [LARGE SCALE GENOMIC DNA]</scope>
    <source>
        <strain evidence="4 5">Jena</strain>
    </source>
</reference>
<protein>
    <recommendedName>
        <fullName evidence="3">J domain-containing protein</fullName>
    </recommendedName>
</protein>
<keyword evidence="5" id="KW-1185">Reference proteome</keyword>
<evidence type="ECO:0000256" key="1">
    <source>
        <dbReference type="SAM" id="MobiDB-lite"/>
    </source>
</evidence>
<dbReference type="AlphaFoldDB" id="A0A2P6NQ73"/>
<keyword evidence="2" id="KW-0812">Transmembrane</keyword>
<accession>A0A2P6NQ73</accession>
<feature type="transmembrane region" description="Helical" evidence="2">
    <location>
        <begin position="49"/>
        <end position="71"/>
    </location>
</feature>
<proteinExistence type="predicted"/>
<dbReference type="CDD" id="cd06257">
    <property type="entry name" value="DnaJ"/>
    <property type="match status" value="1"/>
</dbReference>
<evidence type="ECO:0000259" key="3">
    <source>
        <dbReference type="PROSITE" id="PS50076"/>
    </source>
</evidence>
<evidence type="ECO:0000313" key="4">
    <source>
        <dbReference type="EMBL" id="PRP86104.1"/>
    </source>
</evidence>
<dbReference type="EMBL" id="MDYQ01000035">
    <property type="protein sequence ID" value="PRP86104.1"/>
    <property type="molecule type" value="Genomic_DNA"/>
</dbReference>
<feature type="region of interest" description="Disordered" evidence="1">
    <location>
        <begin position="96"/>
        <end position="122"/>
    </location>
</feature>
<dbReference type="InterPro" id="IPR001623">
    <property type="entry name" value="DnaJ_domain"/>
</dbReference>
<feature type="compositionally biased region" description="Low complexity" evidence="1">
    <location>
        <begin position="167"/>
        <end position="176"/>
    </location>
</feature>
<evidence type="ECO:0000256" key="2">
    <source>
        <dbReference type="SAM" id="Phobius"/>
    </source>
</evidence>